<proteinExistence type="predicted"/>
<dbReference type="Proteomes" id="UP001497516">
    <property type="component" value="Chromosome 9"/>
</dbReference>
<organism evidence="1 2">
    <name type="scientific">Linum trigynum</name>
    <dbReference type="NCBI Taxonomy" id="586398"/>
    <lineage>
        <taxon>Eukaryota</taxon>
        <taxon>Viridiplantae</taxon>
        <taxon>Streptophyta</taxon>
        <taxon>Embryophyta</taxon>
        <taxon>Tracheophyta</taxon>
        <taxon>Spermatophyta</taxon>
        <taxon>Magnoliopsida</taxon>
        <taxon>eudicotyledons</taxon>
        <taxon>Gunneridae</taxon>
        <taxon>Pentapetalae</taxon>
        <taxon>rosids</taxon>
        <taxon>fabids</taxon>
        <taxon>Malpighiales</taxon>
        <taxon>Linaceae</taxon>
        <taxon>Linum</taxon>
    </lineage>
</organism>
<evidence type="ECO:0000313" key="2">
    <source>
        <dbReference type="Proteomes" id="UP001497516"/>
    </source>
</evidence>
<keyword evidence="2" id="KW-1185">Reference proteome</keyword>
<dbReference type="EMBL" id="OZ034822">
    <property type="protein sequence ID" value="CAL1410053.1"/>
    <property type="molecule type" value="Genomic_DNA"/>
</dbReference>
<sequence>MYPIINRAAEEAKRYLTAGVKANDPRAYRVGSGRRPKRFPDLYLAADWLEKISKSRGQAGTWFFSRYLRRPGMLPAVVLWFLPGYPQPLKPATCSFYGGFDASRAGVRAVVLPGLLYILAST</sequence>
<gene>
    <name evidence="1" type="ORF">LTRI10_LOCUS49502</name>
</gene>
<evidence type="ECO:0000313" key="1">
    <source>
        <dbReference type="EMBL" id="CAL1410053.1"/>
    </source>
</evidence>
<protein>
    <submittedName>
        <fullName evidence="1">Uncharacterized protein</fullName>
    </submittedName>
</protein>
<reference evidence="1 2" key="1">
    <citation type="submission" date="2024-04" db="EMBL/GenBank/DDBJ databases">
        <authorList>
            <person name="Fracassetti M."/>
        </authorList>
    </citation>
    <scope>NUCLEOTIDE SEQUENCE [LARGE SCALE GENOMIC DNA]</scope>
</reference>
<dbReference type="AlphaFoldDB" id="A0AAV2GJP1"/>
<accession>A0AAV2GJP1</accession>
<name>A0AAV2GJP1_9ROSI</name>